<accession>A0A0R2FNM9</accession>
<evidence type="ECO:0000313" key="4">
    <source>
        <dbReference type="Proteomes" id="UP000051645"/>
    </source>
</evidence>
<evidence type="ECO:0000313" key="5">
    <source>
        <dbReference type="Proteomes" id="UP000051751"/>
    </source>
</evidence>
<dbReference type="STRING" id="81857.IV38_GL000646"/>
<dbReference type="Gene3D" id="1.20.1500.10">
    <property type="entry name" value="YheA/YmcA-like"/>
    <property type="match status" value="1"/>
</dbReference>
<gene>
    <name evidence="2" type="ORF">IV38_GL000646</name>
    <name evidence="3" type="ORF">IV40_GL000021</name>
</gene>
<comment type="caution">
    <text evidence="2">The sequence shown here is derived from an EMBL/GenBank/DDBJ whole genome shotgun (WGS) entry which is preliminary data.</text>
</comment>
<dbReference type="PATRIC" id="fig|81857.3.peg.653"/>
<dbReference type="Proteomes" id="UP000051645">
    <property type="component" value="Unassembled WGS sequence"/>
</dbReference>
<reference evidence="4 5" key="1">
    <citation type="journal article" date="2015" name="Genome Announc.">
        <title>Expanding the biotechnology potential of lactobacilli through comparative genomics of 213 strains and associated genera.</title>
        <authorList>
            <person name="Sun Z."/>
            <person name="Harris H.M."/>
            <person name="McCann A."/>
            <person name="Guo C."/>
            <person name="Argimon S."/>
            <person name="Zhang W."/>
            <person name="Yang X."/>
            <person name="Jeffery I.B."/>
            <person name="Cooney J.C."/>
            <person name="Kagawa T.F."/>
            <person name="Liu W."/>
            <person name="Song Y."/>
            <person name="Salvetti E."/>
            <person name="Wrobel A."/>
            <person name="Rasinkangas P."/>
            <person name="Parkhill J."/>
            <person name="Rea M.C."/>
            <person name="O'Sullivan O."/>
            <person name="Ritari J."/>
            <person name="Douillard F.P."/>
            <person name="Paul Ross R."/>
            <person name="Yang R."/>
            <person name="Briner A.E."/>
            <person name="Felis G.E."/>
            <person name="de Vos W.M."/>
            <person name="Barrangou R."/>
            <person name="Klaenhammer T.R."/>
            <person name="Caufield P.W."/>
            <person name="Cui Y."/>
            <person name="Zhang H."/>
            <person name="O'Toole P.W."/>
        </authorList>
    </citation>
    <scope>NUCLEOTIDE SEQUENCE [LARGE SCALE GENOMIC DNA]</scope>
    <source>
        <strain evidence="2 5">ATCC BAA-66</strain>
        <strain evidence="3 4">DSM 13344</strain>
    </source>
</reference>
<comment type="similarity">
    <text evidence="1">Belongs to the UPF0342 family.</text>
</comment>
<evidence type="ECO:0000313" key="2">
    <source>
        <dbReference type="EMBL" id="KRN29758.1"/>
    </source>
</evidence>
<keyword evidence="4" id="KW-1185">Reference proteome</keyword>
<dbReference type="InterPro" id="IPR010368">
    <property type="entry name" value="Com_YlbF"/>
</dbReference>
<dbReference type="EMBL" id="JQAT01000001">
    <property type="protein sequence ID" value="KRN29758.1"/>
    <property type="molecule type" value="Genomic_DNA"/>
</dbReference>
<organism evidence="2 5">
    <name type="scientific">Lactobacillus selangorensis</name>
    <dbReference type="NCBI Taxonomy" id="81857"/>
    <lineage>
        <taxon>Bacteria</taxon>
        <taxon>Bacillati</taxon>
        <taxon>Bacillota</taxon>
        <taxon>Bacilli</taxon>
        <taxon>Lactobacillales</taxon>
        <taxon>Lactobacillaceae</taxon>
        <taxon>Lactobacillus</taxon>
    </lineage>
</organism>
<dbReference type="SUPFAM" id="SSF158622">
    <property type="entry name" value="YheA/YmcA-like"/>
    <property type="match status" value="1"/>
</dbReference>
<name>A0A0R2FNM9_9LACO</name>
<dbReference type="HAMAP" id="MF_01526">
    <property type="entry name" value="UPF0342"/>
    <property type="match status" value="1"/>
</dbReference>
<evidence type="ECO:0000256" key="1">
    <source>
        <dbReference type="HAMAP-Rule" id="MF_01526"/>
    </source>
</evidence>
<protein>
    <recommendedName>
        <fullName evidence="1">UPF0342 protein IV38_GL000646</fullName>
    </recommendedName>
</protein>
<dbReference type="InterPro" id="IPR023378">
    <property type="entry name" value="YheA/YmcA-like_dom_sf"/>
</dbReference>
<dbReference type="RefSeq" id="WP_057768106.1">
    <property type="nucleotide sequence ID" value="NZ_JQAT01000001.1"/>
</dbReference>
<proteinExistence type="inferred from homology"/>
<evidence type="ECO:0000313" key="3">
    <source>
        <dbReference type="EMBL" id="KRN33713.1"/>
    </source>
</evidence>
<dbReference type="Pfam" id="PF06133">
    <property type="entry name" value="Com_YlbF"/>
    <property type="match status" value="1"/>
</dbReference>
<dbReference type="EMBL" id="JQAZ01000001">
    <property type="protein sequence ID" value="KRN33713.1"/>
    <property type="molecule type" value="Genomic_DNA"/>
</dbReference>
<dbReference type="AlphaFoldDB" id="A0A0R2FNM9"/>
<dbReference type="Proteomes" id="UP000051751">
    <property type="component" value="Unassembled WGS sequence"/>
</dbReference>
<sequence>MANEIFDTARKLQTELAASPEFMALQTAFANMKKDDVAYSLFKQFQDVQVELQQKQIKGEDLTDDEIDKAQALAQKVGNIQVIKDLMAKEREMSKFVDEMNKIISKPITDLYQGK</sequence>
<dbReference type="OrthoDB" id="9811402at2"/>